<evidence type="ECO:0000259" key="11">
    <source>
        <dbReference type="PROSITE" id="PS50016"/>
    </source>
</evidence>
<dbReference type="Proteomes" id="UP000033140">
    <property type="component" value="Unassembled WGS sequence"/>
</dbReference>
<comment type="caution">
    <text evidence="12">The sequence shown here is derived from an EMBL/GenBank/DDBJ whole genome shotgun (WGS) entry which is preliminary data.</text>
</comment>
<dbReference type="Gene3D" id="3.30.40.10">
    <property type="entry name" value="Zinc/RING finger domain, C3HC4 (zinc finger)"/>
    <property type="match status" value="1"/>
</dbReference>
<dbReference type="InterPro" id="IPR028651">
    <property type="entry name" value="ING_fam"/>
</dbReference>
<feature type="binding site" evidence="8">
    <location>
        <position position="333"/>
    </location>
    <ligand>
        <name>Zn(2+)</name>
        <dbReference type="ChEBI" id="CHEBI:29105"/>
        <label>2</label>
    </ligand>
</feature>
<feature type="binding site" evidence="8">
    <location>
        <position position="348"/>
    </location>
    <ligand>
        <name>Zn(2+)</name>
        <dbReference type="ChEBI" id="CHEBI:29105"/>
        <label>1</label>
    </ligand>
</feature>
<dbReference type="GO" id="GO:0008270">
    <property type="term" value="F:zinc ion binding"/>
    <property type="evidence" value="ECO:0007669"/>
    <property type="project" value="UniProtKB-KW"/>
</dbReference>
<accession>A0A0E9NF90</accession>
<evidence type="ECO:0000256" key="3">
    <source>
        <dbReference type="ARBA" id="ARBA00022723"/>
    </source>
</evidence>
<name>A0A0E9NF90_SAICN</name>
<dbReference type="STRING" id="698492.A0A0E9NF90"/>
<comment type="subcellular location">
    <subcellularLocation>
        <location evidence="1">Nucleus</location>
    </subcellularLocation>
</comment>
<reference evidence="12 13" key="2">
    <citation type="journal article" date="2014" name="J. Gen. Appl. Microbiol.">
        <title>The early diverging ascomycetous budding yeast Saitoella complicata has three histone deacetylases belonging to the Clr6, Hos2, and Rpd3 lineages.</title>
        <authorList>
            <person name="Nishida H."/>
            <person name="Matsumoto T."/>
            <person name="Kondo S."/>
            <person name="Hamamoto M."/>
            <person name="Yoshikawa H."/>
        </authorList>
    </citation>
    <scope>NUCLEOTIDE SEQUENCE [LARGE SCALE GENOMIC DNA]</scope>
    <source>
        <strain evidence="12 13">NRRL Y-17804</strain>
    </source>
</reference>
<evidence type="ECO:0000256" key="4">
    <source>
        <dbReference type="ARBA" id="ARBA00022771"/>
    </source>
</evidence>
<reference evidence="12 13" key="3">
    <citation type="journal article" date="2015" name="Genome Announc.">
        <title>Draft Genome Sequence of the Archiascomycetous Yeast Saitoella complicata.</title>
        <authorList>
            <person name="Yamauchi K."/>
            <person name="Kondo S."/>
            <person name="Hamamoto M."/>
            <person name="Takahashi Y."/>
            <person name="Ogura Y."/>
            <person name="Hayashi T."/>
            <person name="Nishida H."/>
        </authorList>
    </citation>
    <scope>NUCLEOTIDE SEQUENCE [LARGE SCALE GENOMIC DNA]</scope>
    <source>
        <strain evidence="12 13">NRRL Y-17804</strain>
    </source>
</reference>
<protein>
    <recommendedName>
        <fullName evidence="11">PHD-type domain-containing protein</fullName>
    </recommendedName>
</protein>
<dbReference type="InterPro" id="IPR013083">
    <property type="entry name" value="Znf_RING/FYVE/PHD"/>
</dbReference>
<evidence type="ECO:0000256" key="9">
    <source>
        <dbReference type="PROSITE-ProRule" id="PRU00146"/>
    </source>
</evidence>
<dbReference type="SMART" id="SM01408">
    <property type="entry name" value="ING"/>
    <property type="match status" value="1"/>
</dbReference>
<dbReference type="PROSITE" id="PS50016">
    <property type="entry name" value="ZF_PHD_2"/>
    <property type="match status" value="1"/>
</dbReference>
<evidence type="ECO:0000256" key="5">
    <source>
        <dbReference type="ARBA" id="ARBA00022833"/>
    </source>
</evidence>
<evidence type="ECO:0000313" key="12">
    <source>
        <dbReference type="EMBL" id="GAO48361.1"/>
    </source>
</evidence>
<dbReference type="GO" id="GO:0000123">
    <property type="term" value="C:histone acetyltransferase complex"/>
    <property type="evidence" value="ECO:0007669"/>
    <property type="project" value="TreeGrafter"/>
</dbReference>
<feature type="site" description="Histone H3K4me3 binding" evidence="7">
    <location>
        <position position="343"/>
    </location>
</feature>
<keyword evidence="5 8" id="KW-0862">Zinc</keyword>
<organism evidence="12 13">
    <name type="scientific">Saitoella complicata (strain BCRC 22490 / CBS 7301 / JCM 7358 / NBRC 10748 / NRRL Y-17804)</name>
    <dbReference type="NCBI Taxonomy" id="698492"/>
    <lineage>
        <taxon>Eukaryota</taxon>
        <taxon>Fungi</taxon>
        <taxon>Dikarya</taxon>
        <taxon>Ascomycota</taxon>
        <taxon>Taphrinomycotina</taxon>
        <taxon>Taphrinomycotina incertae sedis</taxon>
        <taxon>Saitoella</taxon>
    </lineage>
</organism>
<feature type="compositionally biased region" description="Basic and acidic residues" evidence="10">
    <location>
        <begin position="261"/>
        <end position="286"/>
    </location>
</feature>
<evidence type="ECO:0000256" key="2">
    <source>
        <dbReference type="ARBA" id="ARBA00010210"/>
    </source>
</evidence>
<evidence type="ECO:0000256" key="7">
    <source>
        <dbReference type="PIRSR" id="PIRSR628651-50"/>
    </source>
</evidence>
<dbReference type="EMBL" id="BACD03000014">
    <property type="protein sequence ID" value="GAO48361.1"/>
    <property type="molecule type" value="Genomic_DNA"/>
</dbReference>
<proteinExistence type="inferred from homology"/>
<dbReference type="InterPro" id="IPR001965">
    <property type="entry name" value="Znf_PHD"/>
</dbReference>
<evidence type="ECO:0000256" key="6">
    <source>
        <dbReference type="ARBA" id="ARBA00023242"/>
    </source>
</evidence>
<feature type="region of interest" description="Disordered" evidence="10">
    <location>
        <begin position="25"/>
        <end position="47"/>
    </location>
</feature>
<evidence type="ECO:0000256" key="8">
    <source>
        <dbReference type="PIRSR" id="PIRSR628651-51"/>
    </source>
</evidence>
<gene>
    <name evidence="12" type="ORF">G7K_2534-t1</name>
</gene>
<dbReference type="AlphaFoldDB" id="A0A0E9NF90"/>
<feature type="compositionally biased region" description="Low complexity" evidence="10">
    <location>
        <begin position="30"/>
        <end position="45"/>
    </location>
</feature>
<feature type="site" description="Histone H3K4me3 binding" evidence="7">
    <location>
        <position position="334"/>
    </location>
</feature>
<dbReference type="InterPro" id="IPR019787">
    <property type="entry name" value="Znf_PHD-finger"/>
</dbReference>
<keyword evidence="13" id="KW-1185">Reference proteome</keyword>
<dbReference type="GO" id="GO:0006355">
    <property type="term" value="P:regulation of DNA-templated transcription"/>
    <property type="evidence" value="ECO:0007669"/>
    <property type="project" value="TreeGrafter"/>
</dbReference>
<reference evidence="12 13" key="1">
    <citation type="journal article" date="2011" name="J. Gen. Appl. Microbiol.">
        <title>Draft genome sequencing of the enigmatic yeast Saitoella complicata.</title>
        <authorList>
            <person name="Nishida H."/>
            <person name="Hamamoto M."/>
            <person name="Sugiyama J."/>
        </authorList>
    </citation>
    <scope>NUCLEOTIDE SEQUENCE [LARGE SCALE GENOMIC DNA]</scope>
    <source>
        <strain evidence="12 13">NRRL Y-17804</strain>
    </source>
</reference>
<feature type="domain" description="PHD-type" evidence="11">
    <location>
        <begin position="317"/>
        <end position="367"/>
    </location>
</feature>
<keyword evidence="6" id="KW-0539">Nucleus</keyword>
<feature type="binding site" evidence="8">
    <location>
        <position position="320"/>
    </location>
    <ligand>
        <name>Zn(2+)</name>
        <dbReference type="ChEBI" id="CHEBI:29105"/>
        <label>1</label>
    </ligand>
</feature>
<evidence type="ECO:0000313" key="13">
    <source>
        <dbReference type="Proteomes" id="UP000033140"/>
    </source>
</evidence>
<keyword evidence="4 9" id="KW-0863">Zinc-finger</keyword>
<feature type="binding site" evidence="8">
    <location>
        <position position="322"/>
    </location>
    <ligand>
        <name>Zn(2+)</name>
        <dbReference type="ChEBI" id="CHEBI:29105"/>
        <label>1</label>
    </ligand>
</feature>
<dbReference type="GO" id="GO:0004402">
    <property type="term" value="F:histone acetyltransferase activity"/>
    <property type="evidence" value="ECO:0007669"/>
    <property type="project" value="TreeGrafter"/>
</dbReference>
<feature type="compositionally biased region" description="Acidic residues" evidence="10">
    <location>
        <begin position="305"/>
        <end position="314"/>
    </location>
</feature>
<comment type="similarity">
    <text evidence="2">Belongs to the ING family.</text>
</comment>
<feature type="binding site" evidence="8">
    <location>
        <position position="364"/>
    </location>
    <ligand>
        <name>Zn(2+)</name>
        <dbReference type="ChEBI" id="CHEBI:29105"/>
        <label>2</label>
    </ligand>
</feature>
<dbReference type="SUPFAM" id="SSF57903">
    <property type="entry name" value="FYVE/PHD zinc finger"/>
    <property type="match status" value="1"/>
</dbReference>
<dbReference type="GO" id="GO:0005634">
    <property type="term" value="C:nucleus"/>
    <property type="evidence" value="ECO:0007669"/>
    <property type="project" value="UniProtKB-SubCell"/>
</dbReference>
<feature type="region of interest" description="Disordered" evidence="10">
    <location>
        <begin position="217"/>
        <end position="314"/>
    </location>
</feature>
<dbReference type="SMART" id="SM00249">
    <property type="entry name" value="PHD"/>
    <property type="match status" value="1"/>
</dbReference>
<feature type="site" description="Histone H3K4me3 binding" evidence="7">
    <location>
        <position position="330"/>
    </location>
</feature>
<dbReference type="CDD" id="cd15505">
    <property type="entry name" value="PHD_ING"/>
    <property type="match status" value="1"/>
</dbReference>
<dbReference type="OrthoDB" id="5411773at2759"/>
<dbReference type="RefSeq" id="XP_019021981.1">
    <property type="nucleotide sequence ID" value="XM_019166391.1"/>
</dbReference>
<keyword evidence="3 8" id="KW-0479">Metal-binding</keyword>
<feature type="site" description="Histone H3K4me3 binding" evidence="7">
    <location>
        <position position="319"/>
    </location>
</feature>
<sequence>MSTEADVRATEDQIHDALDRADAAVDAEHAATTAVPDPPVQADVPPEGKADPDAEWILGDFSETVTHLPIEIYRSLKLVGALDHEATTSLTSLHELALLFPNASISSREELRSKMSEEMDLALKDRQECVAETRRLMTILGHHKVRLQEELIKMGWKPPTPELEPEPAPVVEAAPASRSGMAKSQQAKAQEVQVQDEGPVEMPTEEGFVQLLRLKKRRGQKWQPSEAAIQEEKDRWLAEHPGYVPPRPPGEYKTKGKKNKGNNDDAKANVRKADEKKGAANEEAKTKIATPASKKKAKAEVAPVADEEEEEEEEDNNLYCLCEQVADGNMVACDNYKECPREWFHYACVGLERAPRGKWLCPYCSGKLEFKPKKKTKKRKR</sequence>
<dbReference type="PANTHER" id="PTHR10333">
    <property type="entry name" value="INHIBITOR OF GROWTH PROTEIN"/>
    <property type="match status" value="1"/>
</dbReference>
<dbReference type="Gene3D" id="6.10.140.1740">
    <property type="match status" value="1"/>
</dbReference>
<dbReference type="PANTHER" id="PTHR10333:SF94">
    <property type="entry name" value="FINGER DOMAIN PROTEIN, PUTATIVE (AFU_ORTHOLOGUE AFUA_3G11940)-RELATED"/>
    <property type="match status" value="1"/>
</dbReference>
<feature type="binding site" evidence="8">
    <location>
        <position position="339"/>
    </location>
    <ligand>
        <name>Zn(2+)</name>
        <dbReference type="ChEBI" id="CHEBI:29105"/>
        <label>2</label>
    </ligand>
</feature>
<dbReference type="InterPro" id="IPR024610">
    <property type="entry name" value="ING_N_histone-binding"/>
</dbReference>
<evidence type="ECO:0000256" key="1">
    <source>
        <dbReference type="ARBA" id="ARBA00004123"/>
    </source>
</evidence>
<evidence type="ECO:0000256" key="10">
    <source>
        <dbReference type="SAM" id="MobiDB-lite"/>
    </source>
</evidence>
<feature type="binding site" evidence="8">
    <location>
        <position position="361"/>
    </location>
    <ligand>
        <name>Zn(2+)</name>
        <dbReference type="ChEBI" id="CHEBI:29105"/>
        <label>2</label>
    </ligand>
</feature>
<feature type="binding site" evidence="8">
    <location>
        <position position="345"/>
    </location>
    <ligand>
        <name>Zn(2+)</name>
        <dbReference type="ChEBI" id="CHEBI:29105"/>
        <label>1</label>
    </ligand>
</feature>
<dbReference type="InterPro" id="IPR011011">
    <property type="entry name" value="Znf_FYVE_PHD"/>
</dbReference>